<dbReference type="InterPro" id="IPR014239">
    <property type="entry name" value="YpeB_PepSY1-2"/>
</dbReference>
<sequence length="452" mass="48097">MPKKKIRVLTASFLAAAFVITAGFAVQGHVRATQYRRLLDNGYLHAFAELTTASSELEVALTKMSHATSPALFASLCAQAYSKAQAAQSALGELPYGNVELEQTAAFLARAGDYAMALAQGTSAELVCSDEHRDTLYQLSQAAGELSLTLETLQAQLTAGAIQPEDLAQAQDRLAADDGSGQVNGGSAFQSVESDFPEVPTLIYDGPFSQHLDGRTPRMLKGLPQVTEEEARQAAASFLGLRPEVFTLTARSEGNLPAYGFTAMVDGGQLYIQVTCQGGQILEVFSSRTAGETALSRAEGCEKAAAFLAEKGYANMAPSYFMEQDGVLAINFAPVESGVYCYPDLVQVSVALDTGEIVGFEAAGYLTHHGSRDLPSPTVDAQTAQALVDDSLTVLSHQLALIPTGGDYEVLCHEFKCQAQDGTHVLIYVNALTGQQQHILLLLEDENGTLVL</sequence>
<proteinExistence type="predicted"/>
<dbReference type="Pfam" id="PF20769">
    <property type="entry name" value="YPEB_N"/>
    <property type="match status" value="1"/>
</dbReference>
<evidence type="ECO:0000256" key="1">
    <source>
        <dbReference type="SAM" id="SignalP"/>
    </source>
</evidence>
<dbReference type="Proteomes" id="UP000823921">
    <property type="component" value="Unassembled WGS sequence"/>
</dbReference>
<dbReference type="AlphaFoldDB" id="A0A9D2MLK2"/>
<feature type="domain" description="Sporulation protein YpeB N-terminal" evidence="3">
    <location>
        <begin position="33"/>
        <end position="163"/>
    </location>
</feature>
<dbReference type="GO" id="GO:0009847">
    <property type="term" value="P:spore germination"/>
    <property type="evidence" value="ECO:0007669"/>
    <property type="project" value="InterPro"/>
</dbReference>
<comment type="caution">
    <text evidence="4">The sequence shown here is derived from an EMBL/GenBank/DDBJ whole genome shotgun (WGS) entry which is preliminary data.</text>
</comment>
<feature type="chain" id="PRO_5039699162" evidence="1">
    <location>
        <begin position="26"/>
        <end position="452"/>
    </location>
</feature>
<keyword evidence="1" id="KW-0732">Signal</keyword>
<dbReference type="EMBL" id="DWXO01000055">
    <property type="protein sequence ID" value="HJB80437.1"/>
    <property type="molecule type" value="Genomic_DNA"/>
</dbReference>
<evidence type="ECO:0000259" key="3">
    <source>
        <dbReference type="Pfam" id="PF20769"/>
    </source>
</evidence>
<feature type="signal peptide" evidence="1">
    <location>
        <begin position="1"/>
        <end position="25"/>
    </location>
</feature>
<reference evidence="4" key="1">
    <citation type="journal article" date="2021" name="PeerJ">
        <title>Extensive microbial diversity within the chicken gut microbiome revealed by metagenomics and culture.</title>
        <authorList>
            <person name="Gilroy R."/>
            <person name="Ravi A."/>
            <person name="Getino M."/>
            <person name="Pursley I."/>
            <person name="Horton D.L."/>
            <person name="Alikhan N.F."/>
            <person name="Baker D."/>
            <person name="Gharbi K."/>
            <person name="Hall N."/>
            <person name="Watson M."/>
            <person name="Adriaenssens E.M."/>
            <person name="Foster-Nyarko E."/>
            <person name="Jarju S."/>
            <person name="Secka A."/>
            <person name="Antonio M."/>
            <person name="Oren A."/>
            <person name="Chaudhuri R.R."/>
            <person name="La Ragione R."/>
            <person name="Hildebrand F."/>
            <person name="Pallen M.J."/>
        </authorList>
    </citation>
    <scope>NUCLEOTIDE SEQUENCE</scope>
    <source>
        <strain evidence="4">CHK192-8294</strain>
    </source>
</reference>
<evidence type="ECO:0000313" key="4">
    <source>
        <dbReference type="EMBL" id="HJB80437.1"/>
    </source>
</evidence>
<gene>
    <name evidence="4" type="ORF">H9712_05590</name>
</gene>
<dbReference type="Pfam" id="PF14620">
    <property type="entry name" value="YPEB_PepSY1-2"/>
    <property type="match status" value="1"/>
</dbReference>
<dbReference type="InterPro" id="IPR048402">
    <property type="entry name" value="YpeB_N"/>
</dbReference>
<feature type="domain" description="Sporulation protein YpeB PepSY1 and PepSY2" evidence="2">
    <location>
        <begin position="188"/>
        <end position="375"/>
    </location>
</feature>
<evidence type="ECO:0000259" key="2">
    <source>
        <dbReference type="Pfam" id="PF14620"/>
    </source>
</evidence>
<protein>
    <submittedName>
        <fullName evidence="4">Germination protein YpeB</fullName>
    </submittedName>
</protein>
<name>A0A9D2MLK2_9FIRM</name>
<evidence type="ECO:0000313" key="5">
    <source>
        <dbReference type="Proteomes" id="UP000823921"/>
    </source>
</evidence>
<organism evidence="4 5">
    <name type="scientific">Candidatus Flavonifractor intestinigallinarum</name>
    <dbReference type="NCBI Taxonomy" id="2838586"/>
    <lineage>
        <taxon>Bacteria</taxon>
        <taxon>Bacillati</taxon>
        <taxon>Bacillota</taxon>
        <taxon>Clostridia</taxon>
        <taxon>Eubacteriales</taxon>
        <taxon>Oscillospiraceae</taxon>
        <taxon>Flavonifractor</taxon>
    </lineage>
</organism>
<reference evidence="4" key="2">
    <citation type="submission" date="2021-04" db="EMBL/GenBank/DDBJ databases">
        <authorList>
            <person name="Gilroy R."/>
        </authorList>
    </citation>
    <scope>NUCLEOTIDE SEQUENCE</scope>
    <source>
        <strain evidence="4">CHK192-8294</strain>
    </source>
</reference>
<accession>A0A9D2MLK2</accession>